<dbReference type="InterPro" id="IPR011710">
    <property type="entry name" value="Coatomer_bsu_C"/>
</dbReference>
<keyword evidence="9" id="KW-0472">Membrane</keyword>
<dbReference type="EMBL" id="JBDODL010000010">
    <property type="protein sequence ID" value="MES1918052.1"/>
    <property type="molecule type" value="Genomic_DNA"/>
</dbReference>
<evidence type="ECO:0000313" key="13">
    <source>
        <dbReference type="EMBL" id="MES1918052.1"/>
    </source>
</evidence>
<evidence type="ECO:0000256" key="6">
    <source>
        <dbReference type="ARBA" id="ARBA00022892"/>
    </source>
</evidence>
<comment type="caution">
    <text evidence="13">The sequence shown here is derived from an EMBL/GenBank/DDBJ whole genome shotgun (WGS) entry which is preliminary data.</text>
</comment>
<dbReference type="Proteomes" id="UP001439008">
    <property type="component" value="Unassembled WGS sequence"/>
</dbReference>
<evidence type="ECO:0000256" key="5">
    <source>
        <dbReference type="ARBA" id="ARBA00022737"/>
    </source>
</evidence>
<keyword evidence="4" id="KW-0963">Cytoplasm</keyword>
<feature type="domain" description="Coatomer beta subunit appendage platform" evidence="12">
    <location>
        <begin position="96"/>
        <end position="218"/>
    </location>
</feature>
<reference evidence="13 14" key="1">
    <citation type="journal article" date="2024" name="BMC Biol.">
        <title>Comparative genomics of Ascetosporea gives new insight into the evolutionary basis for animal parasitism in Rhizaria.</title>
        <authorList>
            <person name="Hiltunen Thoren M."/>
            <person name="Onut-Brannstrom I."/>
            <person name="Alfjorden A."/>
            <person name="Peckova H."/>
            <person name="Swords F."/>
            <person name="Hooper C."/>
            <person name="Holzer A.S."/>
            <person name="Bass D."/>
            <person name="Burki F."/>
        </authorList>
    </citation>
    <scope>NUCLEOTIDE SEQUENCE [LARGE SCALE GENOMIC DNA]</scope>
    <source>
        <strain evidence="13">20-A016</strain>
    </source>
</reference>
<proteinExistence type="predicted"/>
<name>A0ABV2AFM4_9EUKA</name>
<evidence type="ECO:0000256" key="4">
    <source>
        <dbReference type="ARBA" id="ARBA00022490"/>
    </source>
</evidence>
<evidence type="ECO:0000256" key="2">
    <source>
        <dbReference type="ARBA" id="ARBA00004347"/>
    </source>
</evidence>
<gene>
    <name evidence="13" type="primary">SEC26_1</name>
    <name evidence="13" type="ORF">MHBO_000077</name>
</gene>
<sequence>MTGYQDPLYVECTTRLSNFDIFIDFFVHNRTENTIKNIEIEIYCSDGLRSEESQKCAEIASGDCSKIALRLKAVSTDGGAIFACLTYNKTASELGVLWMKRLDLKIVDFLRPSECSDGDFAEMWAEFDWENKINLKNSDIELSDFRSKLVRATRMKCLTPDYLINDSGNFLSANFCAKSIFGDYVLMNISIEKIAENFIEGNVRIRSKKQTIARSLGKVVNSI</sequence>
<evidence type="ECO:0000259" key="11">
    <source>
        <dbReference type="Pfam" id="PF07718"/>
    </source>
</evidence>
<keyword evidence="14" id="KW-1185">Reference proteome</keyword>
<keyword evidence="5" id="KW-0677">Repeat</keyword>
<organism evidence="13 14">
    <name type="scientific">Bonamia ostreae</name>
    <dbReference type="NCBI Taxonomy" id="126728"/>
    <lineage>
        <taxon>Eukaryota</taxon>
        <taxon>Sar</taxon>
        <taxon>Rhizaria</taxon>
        <taxon>Endomyxa</taxon>
        <taxon>Ascetosporea</taxon>
        <taxon>Haplosporida</taxon>
        <taxon>Bonamia</taxon>
    </lineage>
</organism>
<comment type="subcellular location">
    <subcellularLocation>
        <location evidence="2">Cytoplasmic vesicle</location>
        <location evidence="2">COPI-coated vesicle membrane</location>
        <topology evidence="2">Peripheral membrane protein</topology>
        <orientation evidence="2">Cytoplasmic side</orientation>
    </subcellularLocation>
    <subcellularLocation>
        <location evidence="1">Golgi apparatus membrane</location>
        <topology evidence="1">Peripheral membrane protein</topology>
        <orientation evidence="1">Cytoplasmic side</orientation>
    </subcellularLocation>
</comment>
<keyword evidence="7" id="KW-0653">Protein transport</keyword>
<evidence type="ECO:0000256" key="10">
    <source>
        <dbReference type="ARBA" id="ARBA00023329"/>
    </source>
</evidence>
<evidence type="ECO:0000256" key="8">
    <source>
        <dbReference type="ARBA" id="ARBA00023034"/>
    </source>
</evidence>
<keyword evidence="10" id="KW-0968">Cytoplasmic vesicle</keyword>
<keyword evidence="3" id="KW-0813">Transport</keyword>
<feature type="domain" description="Coatomer beta subunit C-terminal" evidence="11">
    <location>
        <begin position="1"/>
        <end position="88"/>
    </location>
</feature>
<dbReference type="PANTHER" id="PTHR10635:SF0">
    <property type="entry name" value="COATOMER SUBUNIT BETA"/>
    <property type="match status" value="1"/>
</dbReference>
<dbReference type="Pfam" id="PF07718">
    <property type="entry name" value="Coatamer_beta_C"/>
    <property type="match status" value="1"/>
</dbReference>
<keyword evidence="6" id="KW-0931">ER-Golgi transport</keyword>
<keyword evidence="8" id="KW-0333">Golgi apparatus</keyword>
<evidence type="ECO:0000256" key="7">
    <source>
        <dbReference type="ARBA" id="ARBA00022927"/>
    </source>
</evidence>
<evidence type="ECO:0000256" key="9">
    <source>
        <dbReference type="ARBA" id="ARBA00023136"/>
    </source>
</evidence>
<dbReference type="PANTHER" id="PTHR10635">
    <property type="entry name" value="COATOMER SUBUNIT BETA"/>
    <property type="match status" value="1"/>
</dbReference>
<dbReference type="InterPro" id="IPR029446">
    <property type="entry name" value="COPB1_appendage_platform_dom"/>
</dbReference>
<evidence type="ECO:0000313" key="14">
    <source>
        <dbReference type="Proteomes" id="UP001439008"/>
    </source>
</evidence>
<dbReference type="InterPro" id="IPR016460">
    <property type="entry name" value="COPB1"/>
</dbReference>
<protein>
    <submittedName>
        <fullName evidence="13">Coatomer subunit beta</fullName>
    </submittedName>
</protein>
<evidence type="ECO:0000256" key="3">
    <source>
        <dbReference type="ARBA" id="ARBA00022448"/>
    </source>
</evidence>
<evidence type="ECO:0000259" key="12">
    <source>
        <dbReference type="Pfam" id="PF14806"/>
    </source>
</evidence>
<accession>A0ABV2AFM4</accession>
<evidence type="ECO:0000256" key="1">
    <source>
        <dbReference type="ARBA" id="ARBA00004255"/>
    </source>
</evidence>
<dbReference type="Pfam" id="PF14806">
    <property type="entry name" value="Coatomer_b_Cpla"/>
    <property type="match status" value="1"/>
</dbReference>